<keyword evidence="10" id="KW-1185">Reference proteome</keyword>
<protein>
    <recommendedName>
        <fullName evidence="11">Cellulose synthase-like protein D3</fullName>
    </recommendedName>
</protein>
<name>A0ABQ9BT92_9ROSI</name>
<dbReference type="InterPro" id="IPR029044">
    <property type="entry name" value="Nucleotide-diphossugar_trans"/>
</dbReference>
<keyword evidence="7" id="KW-0961">Cell wall biogenesis/degradation</keyword>
<evidence type="ECO:0000256" key="7">
    <source>
        <dbReference type="ARBA" id="ARBA00023316"/>
    </source>
</evidence>
<keyword evidence="3" id="KW-0808">Transferase</keyword>
<sequence length="698" mass="78663">MAAADPYHLRRAPTTHHYSSNSREELGSEIGSVEFATYTVQIPPTPDNQPMEIPAENGNKMERSLTSNSMFTGGHNCATHAHLKEKMIESQTSHPRVAGENGSFCAVLGCDAQVITDKRGVDLVPCECEYKICWDCYKDVLATGDGICPGCKEPYRSHDVPELHSSRLSFETNYGHGNALWPSDGVKGNDEGTGGVPKSFVENTNFLLIFSFSHSALLLIPVRMIVLALFLHWRVSNPNEDARWLWSMSTVCEIWFAFSWLLDQLPKLCPLNRVTDLDVLREKFETPSPSNPTGKSDLPSIDIFVSTADPEKEPPLITANTVLSVLAADYPFEKLSCYVSDDGGALLTFEAMAEAASFASLWVPFCRKHEIEPRNPESYFNLRRDPYKNKIRPDFVRDRRQVKREYDEFKVRINGLSDSIHRRSDAYNTQEELKAMKRWKEKVDDEPMDRLKIPKATWMADGTYWPGTWTVPAPEHTRGDNASILQVMLQPPSDEPLKGIAGDSNSMNLSEVDIHLPVLVYVSREKRPGYDHNKKAGAMNALVRASAVMSNRPFILNLDCDHYIYNSQALREGICFMMDRGGEGICYVQFPQSFEGIDPSDRYANHNIVFFDVNMRALDGIQGPVYVRTGCLFRRTAFYDFDPPRHEDHGSCFFGRQKKAAVASAPETIQSHGMEVADNQEINAPLIPRKFGKFEFVS</sequence>
<evidence type="ECO:0000256" key="6">
    <source>
        <dbReference type="ARBA" id="ARBA00023136"/>
    </source>
</evidence>
<dbReference type="Pfam" id="PF14570">
    <property type="entry name" value="zf-RING_4"/>
    <property type="match status" value="1"/>
</dbReference>
<comment type="subcellular location">
    <subcellularLocation>
        <location evidence="1">Endomembrane system</location>
        <topology evidence="1">Multi-pass membrane protein</topology>
    </subcellularLocation>
</comment>
<dbReference type="Gene3D" id="3.30.40.10">
    <property type="entry name" value="Zinc/RING finger domain, C3HC4 (zinc finger)"/>
    <property type="match status" value="1"/>
</dbReference>
<reference evidence="9" key="1">
    <citation type="submission" date="2022-10" db="EMBL/GenBank/DDBJ databases">
        <authorList>
            <person name="Hyden B.L."/>
            <person name="Feng K."/>
            <person name="Yates T."/>
            <person name="Jawdy S."/>
            <person name="Smart L.B."/>
            <person name="Muchero W."/>
        </authorList>
    </citation>
    <scope>NUCLEOTIDE SEQUENCE</scope>
    <source>
        <tissue evidence="9">Shoot tip</tissue>
    </source>
</reference>
<reference evidence="9" key="2">
    <citation type="journal article" date="2023" name="Int. J. Mol. Sci.">
        <title>De Novo Assembly and Annotation of 11 Diverse Shrub Willow (Salix) Genomes Reveals Novel Gene Organization in Sex-Linked Regions.</title>
        <authorList>
            <person name="Hyden B."/>
            <person name="Feng K."/>
            <person name="Yates T.B."/>
            <person name="Jawdy S."/>
            <person name="Cereghino C."/>
            <person name="Smart L.B."/>
            <person name="Muchero W."/>
        </authorList>
    </citation>
    <scope>NUCLEOTIDE SEQUENCE</scope>
    <source>
        <tissue evidence="9">Shoot tip</tissue>
    </source>
</reference>
<dbReference type="Gene3D" id="3.90.550.10">
    <property type="entry name" value="Spore Coat Polysaccharide Biosynthesis Protein SpsA, Chain A"/>
    <property type="match status" value="1"/>
</dbReference>
<evidence type="ECO:0000256" key="3">
    <source>
        <dbReference type="ARBA" id="ARBA00022679"/>
    </source>
</evidence>
<evidence type="ECO:0000313" key="9">
    <source>
        <dbReference type="EMBL" id="KAJ6389000.1"/>
    </source>
</evidence>
<evidence type="ECO:0008006" key="11">
    <source>
        <dbReference type="Google" id="ProtNLM"/>
    </source>
</evidence>
<evidence type="ECO:0000256" key="4">
    <source>
        <dbReference type="ARBA" id="ARBA00022692"/>
    </source>
</evidence>
<dbReference type="Proteomes" id="UP001141253">
    <property type="component" value="Chromosome 3"/>
</dbReference>
<keyword evidence="5" id="KW-1133">Transmembrane helix</keyword>
<dbReference type="InterPro" id="IPR005150">
    <property type="entry name" value="Cellulose_synth"/>
</dbReference>
<proteinExistence type="predicted"/>
<comment type="caution">
    <text evidence="9">The sequence shown here is derived from an EMBL/GenBank/DDBJ whole genome shotgun (WGS) entry which is preliminary data.</text>
</comment>
<dbReference type="PANTHER" id="PTHR13301">
    <property type="entry name" value="X-BOX TRANSCRIPTION FACTOR-RELATED"/>
    <property type="match status" value="1"/>
</dbReference>
<evidence type="ECO:0000256" key="1">
    <source>
        <dbReference type="ARBA" id="ARBA00004127"/>
    </source>
</evidence>
<accession>A0ABQ9BT92</accession>
<evidence type="ECO:0000256" key="5">
    <source>
        <dbReference type="ARBA" id="ARBA00022989"/>
    </source>
</evidence>
<evidence type="ECO:0000256" key="8">
    <source>
        <dbReference type="SAM" id="MobiDB-lite"/>
    </source>
</evidence>
<evidence type="ECO:0000256" key="2">
    <source>
        <dbReference type="ARBA" id="ARBA00022676"/>
    </source>
</evidence>
<dbReference type="SUPFAM" id="SSF57850">
    <property type="entry name" value="RING/U-box"/>
    <property type="match status" value="1"/>
</dbReference>
<dbReference type="SUPFAM" id="SSF53448">
    <property type="entry name" value="Nucleotide-diphospho-sugar transferases"/>
    <property type="match status" value="1"/>
</dbReference>
<gene>
    <name evidence="9" type="ORF">OIU77_027370</name>
</gene>
<feature type="region of interest" description="Disordered" evidence="8">
    <location>
        <begin position="1"/>
        <end position="26"/>
    </location>
</feature>
<keyword evidence="4" id="KW-0812">Transmembrane</keyword>
<evidence type="ECO:0000313" key="10">
    <source>
        <dbReference type="Proteomes" id="UP001141253"/>
    </source>
</evidence>
<organism evidence="9 10">
    <name type="scientific">Salix suchowensis</name>
    <dbReference type="NCBI Taxonomy" id="1278906"/>
    <lineage>
        <taxon>Eukaryota</taxon>
        <taxon>Viridiplantae</taxon>
        <taxon>Streptophyta</taxon>
        <taxon>Embryophyta</taxon>
        <taxon>Tracheophyta</taxon>
        <taxon>Spermatophyta</taxon>
        <taxon>Magnoliopsida</taxon>
        <taxon>eudicotyledons</taxon>
        <taxon>Gunneridae</taxon>
        <taxon>Pentapetalae</taxon>
        <taxon>rosids</taxon>
        <taxon>fabids</taxon>
        <taxon>Malpighiales</taxon>
        <taxon>Salicaceae</taxon>
        <taxon>Saliceae</taxon>
        <taxon>Salix</taxon>
    </lineage>
</organism>
<dbReference type="Pfam" id="PF03552">
    <property type="entry name" value="Cellulose_synt"/>
    <property type="match status" value="1"/>
</dbReference>
<keyword evidence="6" id="KW-0472">Membrane</keyword>
<keyword evidence="2" id="KW-0328">Glycosyltransferase</keyword>
<dbReference type="InterPro" id="IPR013083">
    <property type="entry name" value="Znf_RING/FYVE/PHD"/>
</dbReference>
<dbReference type="EMBL" id="JAPFFI010000007">
    <property type="protein sequence ID" value="KAJ6389000.1"/>
    <property type="molecule type" value="Genomic_DNA"/>
</dbReference>